<dbReference type="AlphaFoldDB" id="A0A0F9NKD0"/>
<gene>
    <name evidence="1" type="ORF">LCGC14_0956740</name>
</gene>
<proteinExistence type="predicted"/>
<dbReference type="EMBL" id="LAZR01003436">
    <property type="protein sequence ID" value="KKN18354.1"/>
    <property type="molecule type" value="Genomic_DNA"/>
</dbReference>
<evidence type="ECO:0000313" key="1">
    <source>
        <dbReference type="EMBL" id="KKN18354.1"/>
    </source>
</evidence>
<accession>A0A0F9NKD0</accession>
<name>A0A0F9NKD0_9ZZZZ</name>
<sequence>MINVKGKVYCKNCGKELKTSGSMSGDDWDVYGEWLEKRDSSDKYINLCDKCYETETKKQSNIELIEFIKNKTDKLCWTGLNITIDILEKRLKLKG</sequence>
<protein>
    <submittedName>
        <fullName evidence="1">Uncharacterized protein</fullName>
    </submittedName>
</protein>
<reference evidence="1" key="1">
    <citation type="journal article" date="2015" name="Nature">
        <title>Complex archaea that bridge the gap between prokaryotes and eukaryotes.</title>
        <authorList>
            <person name="Spang A."/>
            <person name="Saw J.H."/>
            <person name="Jorgensen S.L."/>
            <person name="Zaremba-Niedzwiedzka K."/>
            <person name="Martijn J."/>
            <person name="Lind A.E."/>
            <person name="van Eijk R."/>
            <person name="Schleper C."/>
            <person name="Guy L."/>
            <person name="Ettema T.J."/>
        </authorList>
    </citation>
    <scope>NUCLEOTIDE SEQUENCE</scope>
</reference>
<organism evidence="1">
    <name type="scientific">marine sediment metagenome</name>
    <dbReference type="NCBI Taxonomy" id="412755"/>
    <lineage>
        <taxon>unclassified sequences</taxon>
        <taxon>metagenomes</taxon>
        <taxon>ecological metagenomes</taxon>
    </lineage>
</organism>
<comment type="caution">
    <text evidence="1">The sequence shown here is derived from an EMBL/GenBank/DDBJ whole genome shotgun (WGS) entry which is preliminary data.</text>
</comment>